<dbReference type="Pfam" id="PF01790">
    <property type="entry name" value="LGT"/>
    <property type="match status" value="1"/>
</dbReference>
<comment type="catalytic activity">
    <reaction evidence="7">
        <text>L-cysteinyl-[prolipoprotein] + a 1,2-diacyl-sn-glycero-3-phospho-(1'-sn-glycerol) = an S-1,2-diacyl-sn-glyceryl-L-cysteinyl-[prolipoprotein] + sn-glycerol 1-phosphate + H(+)</text>
        <dbReference type="Rhea" id="RHEA:56712"/>
        <dbReference type="Rhea" id="RHEA-COMP:14679"/>
        <dbReference type="Rhea" id="RHEA-COMP:14680"/>
        <dbReference type="ChEBI" id="CHEBI:15378"/>
        <dbReference type="ChEBI" id="CHEBI:29950"/>
        <dbReference type="ChEBI" id="CHEBI:57685"/>
        <dbReference type="ChEBI" id="CHEBI:64716"/>
        <dbReference type="ChEBI" id="CHEBI:140658"/>
        <dbReference type="EC" id="2.5.1.145"/>
    </reaction>
</comment>
<dbReference type="InterPro" id="IPR001640">
    <property type="entry name" value="Lgt"/>
</dbReference>
<organism evidence="8 9">
    <name type="scientific">Phaeovibrio sulfidiphilus</name>
    <dbReference type="NCBI Taxonomy" id="1220600"/>
    <lineage>
        <taxon>Bacteria</taxon>
        <taxon>Pseudomonadati</taxon>
        <taxon>Pseudomonadota</taxon>
        <taxon>Alphaproteobacteria</taxon>
        <taxon>Rhodospirillales</taxon>
        <taxon>Rhodospirillaceae</taxon>
        <taxon>Phaeovibrio</taxon>
    </lineage>
</organism>
<evidence type="ECO:0000256" key="7">
    <source>
        <dbReference type="HAMAP-Rule" id="MF_01147"/>
    </source>
</evidence>
<dbReference type="UniPathway" id="UPA00664"/>
<comment type="function">
    <text evidence="7">Catalyzes the transfer of the diacylglyceryl group from phosphatidylglycerol to the sulfhydryl group of the N-terminal cysteine of a prolipoprotein, the first step in the formation of mature lipoproteins.</text>
</comment>
<evidence type="ECO:0000313" key="8">
    <source>
        <dbReference type="EMBL" id="MBE1236085.1"/>
    </source>
</evidence>
<evidence type="ECO:0000256" key="1">
    <source>
        <dbReference type="ARBA" id="ARBA00007150"/>
    </source>
</evidence>
<feature type="transmembrane region" description="Helical" evidence="7">
    <location>
        <begin position="20"/>
        <end position="40"/>
    </location>
</feature>
<gene>
    <name evidence="7" type="primary">lgt</name>
    <name evidence="8" type="ORF">IHV25_00220</name>
</gene>
<dbReference type="GO" id="GO:0042158">
    <property type="term" value="P:lipoprotein biosynthetic process"/>
    <property type="evidence" value="ECO:0007669"/>
    <property type="project" value="UniProtKB-UniRule"/>
</dbReference>
<comment type="pathway">
    <text evidence="7">Protein modification; lipoprotein biosynthesis (diacylglyceryl transfer).</text>
</comment>
<keyword evidence="4 7" id="KW-0812">Transmembrane</keyword>
<feature type="transmembrane region" description="Helical" evidence="7">
    <location>
        <begin position="100"/>
        <end position="117"/>
    </location>
</feature>
<protein>
    <recommendedName>
        <fullName evidence="7">Phosphatidylglycerol--prolipoprotein diacylglyceryl transferase</fullName>
        <ecNumber evidence="7">2.5.1.145</ecNumber>
    </recommendedName>
</protein>
<feature type="transmembrane region" description="Helical" evidence="7">
    <location>
        <begin position="243"/>
        <end position="263"/>
    </location>
</feature>
<dbReference type="NCBIfam" id="TIGR00544">
    <property type="entry name" value="lgt"/>
    <property type="match status" value="1"/>
</dbReference>
<evidence type="ECO:0000256" key="5">
    <source>
        <dbReference type="ARBA" id="ARBA00022989"/>
    </source>
</evidence>
<keyword evidence="9" id="KW-1185">Reference proteome</keyword>
<feature type="transmembrane region" description="Helical" evidence="7">
    <location>
        <begin position="60"/>
        <end position="80"/>
    </location>
</feature>
<dbReference type="PANTHER" id="PTHR30589">
    <property type="entry name" value="PROLIPOPROTEIN DIACYLGLYCERYL TRANSFERASE"/>
    <property type="match status" value="1"/>
</dbReference>
<comment type="similarity">
    <text evidence="1 7">Belongs to the Lgt family.</text>
</comment>
<keyword evidence="6 7" id="KW-0472">Membrane</keyword>
<accession>A0A8J6YKC1</accession>
<dbReference type="PANTHER" id="PTHR30589:SF0">
    <property type="entry name" value="PHOSPHATIDYLGLYCEROL--PROLIPOPROTEIN DIACYLGLYCERYL TRANSFERASE"/>
    <property type="match status" value="1"/>
</dbReference>
<feature type="transmembrane region" description="Helical" evidence="7">
    <location>
        <begin position="179"/>
        <end position="199"/>
    </location>
</feature>
<evidence type="ECO:0000256" key="6">
    <source>
        <dbReference type="ARBA" id="ARBA00023136"/>
    </source>
</evidence>
<keyword evidence="2 7" id="KW-1003">Cell membrane</keyword>
<dbReference type="EC" id="2.5.1.145" evidence="7"/>
<dbReference type="Proteomes" id="UP000631034">
    <property type="component" value="Unassembled WGS sequence"/>
</dbReference>
<dbReference type="RefSeq" id="WP_192532971.1">
    <property type="nucleotide sequence ID" value="NZ_JACZHT010000001.1"/>
</dbReference>
<evidence type="ECO:0000256" key="4">
    <source>
        <dbReference type="ARBA" id="ARBA00022692"/>
    </source>
</evidence>
<feature type="binding site" evidence="7">
    <location>
        <position position="143"/>
    </location>
    <ligand>
        <name>a 1,2-diacyl-sn-glycero-3-phospho-(1'-sn-glycerol)</name>
        <dbReference type="ChEBI" id="CHEBI:64716"/>
    </ligand>
</feature>
<dbReference type="AlphaFoldDB" id="A0A8J6YKC1"/>
<reference evidence="8" key="1">
    <citation type="submission" date="2020-10" db="EMBL/GenBank/DDBJ databases">
        <title>Genome sequence of the unusual species of purple photosynthetic bacteria, Phaeovibrio sulfidiphilus DSM 23193, type strain.</title>
        <authorList>
            <person name="Kyndt J.A."/>
            <person name="Meyer T.E."/>
        </authorList>
    </citation>
    <scope>NUCLEOTIDE SEQUENCE</scope>
    <source>
        <strain evidence="8">DSM 23193</strain>
    </source>
</reference>
<dbReference type="HAMAP" id="MF_01147">
    <property type="entry name" value="Lgt"/>
    <property type="match status" value="1"/>
</dbReference>
<dbReference type="GO" id="GO:0005886">
    <property type="term" value="C:plasma membrane"/>
    <property type="evidence" value="ECO:0007669"/>
    <property type="project" value="UniProtKB-SubCell"/>
</dbReference>
<dbReference type="PROSITE" id="PS01311">
    <property type="entry name" value="LGT"/>
    <property type="match status" value="1"/>
</dbReference>
<proteinExistence type="inferred from homology"/>
<evidence type="ECO:0000256" key="2">
    <source>
        <dbReference type="ARBA" id="ARBA00022475"/>
    </source>
</evidence>
<keyword evidence="5 7" id="KW-1133">Transmembrane helix</keyword>
<evidence type="ECO:0000313" key="9">
    <source>
        <dbReference type="Proteomes" id="UP000631034"/>
    </source>
</evidence>
<dbReference type="GO" id="GO:0008961">
    <property type="term" value="F:phosphatidylglycerol-prolipoprotein diacylglyceryl transferase activity"/>
    <property type="evidence" value="ECO:0007669"/>
    <property type="project" value="UniProtKB-UniRule"/>
</dbReference>
<comment type="caution">
    <text evidence="8">The sequence shown here is derived from an EMBL/GenBank/DDBJ whole genome shotgun (WGS) entry which is preliminary data.</text>
</comment>
<evidence type="ECO:0000256" key="3">
    <source>
        <dbReference type="ARBA" id="ARBA00022679"/>
    </source>
</evidence>
<sequence>MTLAIPFPAIDPVLLQVGPVAIRWYALAYVAGLLFGWWYLRALCRRSSPPIMDDRQTEDLLVWVTLGVILGGRLGYVLFYNTTWYLQNPLDVIKVWEGGMSFHGGVLGVIGALWLFSRRTGTRFLRMADAVVTVAPLGLFLGRLANFVNGELFGRVATDVPWAVIFPGGGPEPRHPSQIYEAFSEGLLLLVLLGLLWRFTGLSRRPGAMTGVFLMGYGTARTVCELFREPDAQIGFLEAGLTMGQVLSVPLILAGLVFLVMALRRPPVSAGTGTNAPARGRAS</sequence>
<keyword evidence="3 7" id="KW-0808">Transferase</keyword>
<comment type="subcellular location">
    <subcellularLocation>
        <location evidence="7">Cell membrane</location>
        <topology evidence="7">Multi-pass membrane protein</topology>
    </subcellularLocation>
</comment>
<dbReference type="EMBL" id="JACZHT010000001">
    <property type="protein sequence ID" value="MBE1236085.1"/>
    <property type="molecule type" value="Genomic_DNA"/>
</dbReference>
<name>A0A8J6YKC1_9PROT</name>